<dbReference type="SUPFAM" id="SSF56112">
    <property type="entry name" value="Protein kinase-like (PK-like)"/>
    <property type="match status" value="1"/>
</dbReference>
<protein>
    <recommendedName>
        <fullName evidence="1">Aminoglycoside phosphotransferase domain-containing protein</fullName>
    </recommendedName>
</protein>
<dbReference type="InterPro" id="IPR011009">
    <property type="entry name" value="Kinase-like_dom_sf"/>
</dbReference>
<comment type="caution">
    <text evidence="2">The sequence shown here is derived from an EMBL/GenBank/DDBJ whole genome shotgun (WGS) entry which is preliminary data.</text>
</comment>
<name>A0A484FJ26_COLOR</name>
<accession>A0A484FJ26</accession>
<gene>
    <name evidence="2" type="ORF">Cob_v009595</name>
</gene>
<dbReference type="InterPro" id="IPR002575">
    <property type="entry name" value="Aminoglycoside_PTrfase"/>
</dbReference>
<dbReference type="Proteomes" id="UP000014480">
    <property type="component" value="Unassembled WGS sequence"/>
</dbReference>
<evidence type="ECO:0000313" key="3">
    <source>
        <dbReference type="Proteomes" id="UP000014480"/>
    </source>
</evidence>
<organism evidence="2 3">
    <name type="scientific">Colletotrichum orbiculare (strain 104-T / ATCC 96160 / CBS 514.97 / LARS 414 / MAFF 240422)</name>
    <name type="common">Cucumber anthracnose fungus</name>
    <name type="synonym">Colletotrichum lagenarium</name>
    <dbReference type="NCBI Taxonomy" id="1213857"/>
    <lineage>
        <taxon>Eukaryota</taxon>
        <taxon>Fungi</taxon>
        <taxon>Dikarya</taxon>
        <taxon>Ascomycota</taxon>
        <taxon>Pezizomycotina</taxon>
        <taxon>Sordariomycetes</taxon>
        <taxon>Hypocreomycetidae</taxon>
        <taxon>Glomerellales</taxon>
        <taxon>Glomerellaceae</taxon>
        <taxon>Colletotrichum</taxon>
        <taxon>Colletotrichum orbiculare species complex</taxon>
    </lineage>
</organism>
<dbReference type="Gene3D" id="3.90.1200.10">
    <property type="match status" value="1"/>
</dbReference>
<dbReference type="AlphaFoldDB" id="A0A484FJ26"/>
<proteinExistence type="predicted"/>
<feature type="domain" description="Aminoglycoside phosphotransferase" evidence="1">
    <location>
        <begin position="109"/>
        <end position="294"/>
    </location>
</feature>
<keyword evidence="3" id="KW-1185">Reference proteome</keyword>
<dbReference type="OrthoDB" id="25129at2759"/>
<reference evidence="3" key="1">
    <citation type="journal article" date="2013" name="New Phytol.">
        <title>Comparative genomic and transcriptomic analyses reveal the hemibiotrophic stage shift of Colletotrichum fungi.</title>
        <authorList>
            <person name="Gan P."/>
            <person name="Ikeda K."/>
            <person name="Irieda H."/>
            <person name="Narusaka M."/>
            <person name="O'Connell R.J."/>
            <person name="Narusaka Y."/>
            <person name="Takano Y."/>
            <person name="Kubo Y."/>
            <person name="Shirasu K."/>
        </authorList>
    </citation>
    <scope>NUCLEOTIDE SEQUENCE [LARGE SCALE GENOMIC DNA]</scope>
    <source>
        <strain evidence="3">104-T / ATCC 96160 / CBS 514.97 / LARS 414 / MAFF 240422</strain>
    </source>
</reference>
<dbReference type="EMBL" id="AMCV02000028">
    <property type="protein sequence ID" value="TDZ17595.1"/>
    <property type="molecule type" value="Genomic_DNA"/>
</dbReference>
<sequence length="389" mass="42458">MELGSAVGVVKERASPTVVVVINNRIMSSSLPEAPPHPRDWNVGVDEYLRQNGISCDEAVPLNTSTSCYIWQINGLKDAEATANGHEEGQPAILKCADSTPKYRTFPVSPERLRFEVKALGSAAVTKASLQEPSVQVPRVLRTTRNGFVMNWVGQTDLRSAYKNGQLADAADAGRRLGRWLGCLHLAGVELGPDGWDLEHGELRQFYVPGGLAERAIKAAVDGEEEAGRVLAAMRAPAPVHTLTPWDIRPMNVVVRLPDDDDDRVGVTGLSVVDWELCHYGDPADDVRMWVAEVMILEAKFGERGLLSSFLRAYREQAGASLVDGDFVCRVALSVGIYVLWLVPINPGVWDCTEQDVEAWKSKSLEFIRAGAGGDIECIKQSCLAPLLD</sequence>
<dbReference type="Pfam" id="PF01636">
    <property type="entry name" value="APH"/>
    <property type="match status" value="1"/>
</dbReference>
<reference evidence="3" key="2">
    <citation type="journal article" date="2019" name="Mol. Plant Microbe Interact.">
        <title>Genome sequence resources for four phytopathogenic fungi from the Colletotrichum orbiculare species complex.</title>
        <authorList>
            <person name="Gan P."/>
            <person name="Tsushima A."/>
            <person name="Narusaka M."/>
            <person name="Narusaka Y."/>
            <person name="Takano Y."/>
            <person name="Kubo Y."/>
            <person name="Shirasu K."/>
        </authorList>
    </citation>
    <scope>GENOME REANNOTATION</scope>
    <source>
        <strain evidence="3">104-T / ATCC 96160 / CBS 514.97 / LARS 414 / MAFF 240422</strain>
    </source>
</reference>
<evidence type="ECO:0000313" key="2">
    <source>
        <dbReference type="EMBL" id="TDZ17595.1"/>
    </source>
</evidence>
<evidence type="ECO:0000259" key="1">
    <source>
        <dbReference type="Pfam" id="PF01636"/>
    </source>
</evidence>
<dbReference type="STRING" id="1213857.A0A484FJ26"/>